<proteinExistence type="predicted"/>
<reference evidence="2" key="1">
    <citation type="submission" date="2023-06" db="EMBL/GenBank/DDBJ databases">
        <title>Genome-scale phylogeny and comparative genomics of the fungal order Sordariales.</title>
        <authorList>
            <consortium name="Lawrence Berkeley National Laboratory"/>
            <person name="Hensen N."/>
            <person name="Bonometti L."/>
            <person name="Westerberg I."/>
            <person name="Brannstrom I.O."/>
            <person name="Guillou S."/>
            <person name="Cros-Aarteil S."/>
            <person name="Calhoun S."/>
            <person name="Haridas S."/>
            <person name="Kuo A."/>
            <person name="Mondo S."/>
            <person name="Pangilinan J."/>
            <person name="Riley R."/>
            <person name="Labutti K."/>
            <person name="Andreopoulos B."/>
            <person name="Lipzen A."/>
            <person name="Chen C."/>
            <person name="Yanf M."/>
            <person name="Daum C."/>
            <person name="Ng V."/>
            <person name="Clum A."/>
            <person name="Steindorff A."/>
            <person name="Ohm R."/>
            <person name="Martin F."/>
            <person name="Silar P."/>
            <person name="Natvig D."/>
            <person name="Lalanne C."/>
            <person name="Gautier V."/>
            <person name="Ament-Velasquez S.L."/>
            <person name="Kruys A."/>
            <person name="Hutchinson M.I."/>
            <person name="Powell A.J."/>
            <person name="Barry K."/>
            <person name="Miller A.N."/>
            <person name="Grigoriev I.V."/>
            <person name="Debuchy R."/>
            <person name="Gladieux P."/>
            <person name="Thoren M.H."/>
            <person name="Johannesson H."/>
        </authorList>
    </citation>
    <scope>NUCLEOTIDE SEQUENCE</scope>
    <source>
        <strain evidence="2">8032-3</strain>
    </source>
</reference>
<dbReference type="EMBL" id="MU839004">
    <property type="protein sequence ID" value="KAK1768819.1"/>
    <property type="molecule type" value="Genomic_DNA"/>
</dbReference>
<feature type="region of interest" description="Disordered" evidence="1">
    <location>
        <begin position="57"/>
        <end position="125"/>
    </location>
</feature>
<accession>A0AAJ0C297</accession>
<keyword evidence="3" id="KW-1185">Reference proteome</keyword>
<feature type="compositionally biased region" description="Basic and acidic residues" evidence="1">
    <location>
        <begin position="109"/>
        <end position="118"/>
    </location>
</feature>
<feature type="region of interest" description="Disordered" evidence="1">
    <location>
        <begin position="196"/>
        <end position="217"/>
    </location>
</feature>
<feature type="compositionally biased region" description="Polar residues" evidence="1">
    <location>
        <begin position="20"/>
        <end position="29"/>
    </location>
</feature>
<sequence>MKVQSPKPGVRTEESIPGPAQQNRLQSASPVAETAAVARQASDPIMDWQAHILSLDPRVQFANEGTPGGPSPAGHMPSQPPAPRTKMTDEDTSDPGPATPAPGRSVDPGAERVARENGAHSPAWEARAYSVGTAAEMAVQGSRASSAAHQERVQSVDEWVDMVVQEDGAAHTAPPTRQARANPVDLGVDIADEVSDSETVRGEELVSDSMEIDSGTR</sequence>
<dbReference type="AlphaFoldDB" id="A0AAJ0C297"/>
<feature type="region of interest" description="Disordered" evidence="1">
    <location>
        <begin position="1"/>
        <end position="38"/>
    </location>
</feature>
<evidence type="ECO:0000256" key="1">
    <source>
        <dbReference type="SAM" id="MobiDB-lite"/>
    </source>
</evidence>
<protein>
    <submittedName>
        <fullName evidence="2">Uncharacterized protein</fullName>
    </submittedName>
</protein>
<gene>
    <name evidence="2" type="ORF">QBC33DRAFT_533799</name>
</gene>
<dbReference type="Proteomes" id="UP001244011">
    <property type="component" value="Unassembled WGS sequence"/>
</dbReference>
<dbReference type="GeneID" id="85310676"/>
<evidence type="ECO:0000313" key="3">
    <source>
        <dbReference type="Proteomes" id="UP001244011"/>
    </source>
</evidence>
<name>A0AAJ0C297_9PEZI</name>
<comment type="caution">
    <text evidence="2">The sequence shown here is derived from an EMBL/GenBank/DDBJ whole genome shotgun (WGS) entry which is preliminary data.</text>
</comment>
<evidence type="ECO:0000313" key="2">
    <source>
        <dbReference type="EMBL" id="KAK1768819.1"/>
    </source>
</evidence>
<dbReference type="RefSeq" id="XP_060285032.1">
    <property type="nucleotide sequence ID" value="XM_060427489.1"/>
</dbReference>
<organism evidence="2 3">
    <name type="scientific">Phialemonium atrogriseum</name>
    <dbReference type="NCBI Taxonomy" id="1093897"/>
    <lineage>
        <taxon>Eukaryota</taxon>
        <taxon>Fungi</taxon>
        <taxon>Dikarya</taxon>
        <taxon>Ascomycota</taxon>
        <taxon>Pezizomycotina</taxon>
        <taxon>Sordariomycetes</taxon>
        <taxon>Sordariomycetidae</taxon>
        <taxon>Cephalothecales</taxon>
        <taxon>Cephalothecaceae</taxon>
        <taxon>Phialemonium</taxon>
    </lineage>
</organism>